<dbReference type="Gene3D" id="3.90.550.10">
    <property type="entry name" value="Spore Coat Polysaccharide Biosynthesis Protein SpsA, Chain A"/>
    <property type="match status" value="1"/>
</dbReference>
<dbReference type="Proteomes" id="UP001274830">
    <property type="component" value="Unassembled WGS sequence"/>
</dbReference>
<dbReference type="InterPro" id="IPR029044">
    <property type="entry name" value="Nucleotide-diphossugar_trans"/>
</dbReference>
<feature type="signal peptide" evidence="1">
    <location>
        <begin position="1"/>
        <end position="22"/>
    </location>
</feature>
<accession>A0AAE1C4A6</accession>
<protein>
    <recommendedName>
        <fullName evidence="4">Nucleotide-diphospho-sugar transferase</fullName>
    </recommendedName>
</protein>
<evidence type="ECO:0008006" key="4">
    <source>
        <dbReference type="Google" id="ProtNLM"/>
    </source>
</evidence>
<keyword evidence="3" id="KW-1185">Reference proteome</keyword>
<dbReference type="AlphaFoldDB" id="A0AAE1C4A6"/>
<proteinExistence type="predicted"/>
<evidence type="ECO:0000313" key="2">
    <source>
        <dbReference type="EMBL" id="KAK3677670.1"/>
    </source>
</evidence>
<reference evidence="2" key="1">
    <citation type="submission" date="2023-07" db="EMBL/GenBank/DDBJ databases">
        <title>Black Yeasts Isolated from many extreme environments.</title>
        <authorList>
            <person name="Coleine C."/>
            <person name="Stajich J.E."/>
            <person name="Selbmann L."/>
        </authorList>
    </citation>
    <scope>NUCLEOTIDE SEQUENCE</scope>
    <source>
        <strain evidence="2">CCFEE 5485</strain>
    </source>
</reference>
<sequence length="350" mass="39484">MPTNPRLIALCIAAFLLSASLTYTIRKTNHHHTNPWFPSTHSLKPGQHSLLPPTIAYATFLPATGNENEGDPRPLQDDGPFTSARILAYQLLHSQTVGTNNSIPFLILCTRNLLKAKWERLKKDGATVILVEDLAPTHEYEERKNILARLRIFQLTQYSKILYLDPSTLVTRNLDKIFYDEATLTASTATLPPKDASTQEQTPDAATASLPRTYMFASHASTQSYAHPYPPNYADEHDSIPAFHILAPGKVVFEYYLSLLKDQKTAWSRAKDPAEEVLKHAHRRAGAMPWRPVWYGWNIDWPGEGDWRGGAHSFTAEFWDGGDPSLDAVLKGIWREQRAEMEGFYRGRDG</sequence>
<evidence type="ECO:0000256" key="1">
    <source>
        <dbReference type="SAM" id="SignalP"/>
    </source>
</evidence>
<keyword evidence="1" id="KW-0732">Signal</keyword>
<name>A0AAE1C4A6_9PEZI</name>
<dbReference type="EMBL" id="JAUTXT010000006">
    <property type="protein sequence ID" value="KAK3677670.1"/>
    <property type="molecule type" value="Genomic_DNA"/>
</dbReference>
<evidence type="ECO:0000313" key="3">
    <source>
        <dbReference type="Proteomes" id="UP001274830"/>
    </source>
</evidence>
<organism evidence="2 3">
    <name type="scientific">Recurvomyces mirabilis</name>
    <dbReference type="NCBI Taxonomy" id="574656"/>
    <lineage>
        <taxon>Eukaryota</taxon>
        <taxon>Fungi</taxon>
        <taxon>Dikarya</taxon>
        <taxon>Ascomycota</taxon>
        <taxon>Pezizomycotina</taxon>
        <taxon>Dothideomycetes</taxon>
        <taxon>Dothideomycetidae</taxon>
        <taxon>Mycosphaerellales</taxon>
        <taxon>Teratosphaeriaceae</taxon>
        <taxon>Recurvomyces</taxon>
    </lineage>
</organism>
<dbReference type="SUPFAM" id="SSF53448">
    <property type="entry name" value="Nucleotide-diphospho-sugar transferases"/>
    <property type="match status" value="1"/>
</dbReference>
<feature type="chain" id="PRO_5042292932" description="Nucleotide-diphospho-sugar transferase" evidence="1">
    <location>
        <begin position="23"/>
        <end position="350"/>
    </location>
</feature>
<gene>
    <name evidence="2" type="ORF">LTR78_002520</name>
</gene>
<dbReference type="InterPro" id="IPR050587">
    <property type="entry name" value="GNT1/Glycosyltrans_8"/>
</dbReference>
<comment type="caution">
    <text evidence="2">The sequence shown here is derived from an EMBL/GenBank/DDBJ whole genome shotgun (WGS) entry which is preliminary data.</text>
</comment>
<dbReference type="PANTHER" id="PTHR11183">
    <property type="entry name" value="GLYCOGENIN SUBFAMILY MEMBER"/>
    <property type="match status" value="1"/>
</dbReference>